<dbReference type="Gene3D" id="2.150.10.10">
    <property type="entry name" value="Serralysin-like metalloprotease, C-terminal"/>
    <property type="match status" value="2"/>
</dbReference>
<evidence type="ECO:0000313" key="5">
    <source>
        <dbReference type="EMBL" id="CAB4535403.1"/>
    </source>
</evidence>
<dbReference type="InterPro" id="IPR003961">
    <property type="entry name" value="FN3_dom"/>
</dbReference>
<protein>
    <submittedName>
        <fullName evidence="5">Unannotated protein</fullName>
    </submittedName>
</protein>
<dbReference type="Pfam" id="PF00353">
    <property type="entry name" value="HemolysinCabind"/>
    <property type="match status" value="3"/>
</dbReference>
<evidence type="ECO:0000259" key="4">
    <source>
        <dbReference type="PROSITE" id="PS50853"/>
    </source>
</evidence>
<dbReference type="InterPro" id="IPR013783">
    <property type="entry name" value="Ig-like_fold"/>
</dbReference>
<dbReference type="SUPFAM" id="SSF49265">
    <property type="entry name" value="Fibronectin type III"/>
    <property type="match status" value="3"/>
</dbReference>
<dbReference type="InterPro" id="IPR050964">
    <property type="entry name" value="Striated_Muscle_Regulatory"/>
</dbReference>
<feature type="domain" description="Fibronectin type-III" evidence="4">
    <location>
        <begin position="700"/>
        <end position="820"/>
    </location>
</feature>
<name>A0A6J6BAH2_9ZZZZ</name>
<dbReference type="PROSITE" id="PS50853">
    <property type="entry name" value="FN3"/>
    <property type="match status" value="6"/>
</dbReference>
<dbReference type="CDD" id="cd00063">
    <property type="entry name" value="FN3"/>
    <property type="match status" value="6"/>
</dbReference>
<gene>
    <name evidence="5" type="ORF">UFOPK1433_00188</name>
</gene>
<feature type="domain" description="Fibronectin type-III" evidence="4">
    <location>
        <begin position="1020"/>
        <end position="1115"/>
    </location>
</feature>
<dbReference type="PRINTS" id="PR00014">
    <property type="entry name" value="FNTYPEIII"/>
</dbReference>
<keyword evidence="1" id="KW-0677">Repeat</keyword>
<feature type="region of interest" description="Disordered" evidence="2">
    <location>
        <begin position="153"/>
        <end position="200"/>
    </location>
</feature>
<evidence type="ECO:0000256" key="2">
    <source>
        <dbReference type="SAM" id="MobiDB-lite"/>
    </source>
</evidence>
<dbReference type="InterPro" id="IPR001343">
    <property type="entry name" value="Hemolysn_Ca-bd"/>
</dbReference>
<evidence type="ECO:0000259" key="3">
    <source>
        <dbReference type="PROSITE" id="PS50835"/>
    </source>
</evidence>
<dbReference type="PANTHER" id="PTHR13817">
    <property type="entry name" value="TITIN"/>
    <property type="match status" value="1"/>
</dbReference>
<dbReference type="EMBL" id="CAEZSN010000013">
    <property type="protein sequence ID" value="CAB4535403.1"/>
    <property type="molecule type" value="Genomic_DNA"/>
</dbReference>
<dbReference type="Gene3D" id="2.60.40.10">
    <property type="entry name" value="Immunoglobulins"/>
    <property type="match status" value="6"/>
</dbReference>
<feature type="region of interest" description="Disordered" evidence="2">
    <location>
        <begin position="81"/>
        <end position="122"/>
    </location>
</feature>
<feature type="domain" description="Fibronectin type-III" evidence="4">
    <location>
        <begin position="1210"/>
        <end position="1304"/>
    </location>
</feature>
<dbReference type="SUPFAM" id="SSF51120">
    <property type="entry name" value="beta-Roll"/>
    <property type="match status" value="2"/>
</dbReference>
<dbReference type="InterPro" id="IPR018511">
    <property type="entry name" value="Hemolysin-typ_Ca-bd_CS"/>
</dbReference>
<feature type="domain" description="Ig-like" evidence="3">
    <location>
        <begin position="402"/>
        <end position="502"/>
    </location>
</feature>
<organism evidence="5">
    <name type="scientific">freshwater metagenome</name>
    <dbReference type="NCBI Taxonomy" id="449393"/>
    <lineage>
        <taxon>unclassified sequences</taxon>
        <taxon>metagenomes</taxon>
        <taxon>ecological metagenomes</taxon>
    </lineage>
</organism>
<dbReference type="InterPro" id="IPR011049">
    <property type="entry name" value="Serralysin-like_metalloprot_C"/>
</dbReference>
<dbReference type="SMART" id="SM00060">
    <property type="entry name" value="FN3"/>
    <property type="match status" value="6"/>
</dbReference>
<dbReference type="PROSITE" id="PS00330">
    <property type="entry name" value="HEMOLYSIN_CALCIUM"/>
    <property type="match status" value="5"/>
</dbReference>
<reference evidence="5" key="1">
    <citation type="submission" date="2020-05" db="EMBL/GenBank/DDBJ databases">
        <authorList>
            <person name="Chiriac C."/>
            <person name="Salcher M."/>
            <person name="Ghai R."/>
            <person name="Kavagutti S V."/>
        </authorList>
    </citation>
    <scope>NUCLEOTIDE SEQUENCE</scope>
</reference>
<dbReference type="PRINTS" id="PR00313">
    <property type="entry name" value="CABNDNGRPT"/>
</dbReference>
<dbReference type="InterPro" id="IPR007110">
    <property type="entry name" value="Ig-like_dom"/>
</dbReference>
<proteinExistence type="predicted"/>
<evidence type="ECO:0000256" key="1">
    <source>
        <dbReference type="ARBA" id="ARBA00022737"/>
    </source>
</evidence>
<dbReference type="PANTHER" id="PTHR13817:SF73">
    <property type="entry name" value="FIBRONECTIN TYPE-III DOMAIN-CONTAINING PROTEIN"/>
    <property type="match status" value="1"/>
</dbReference>
<sequence>MKKIGISLLAVTALIAGLFTATPAMATNPACTVTITQSNQTFKGSGAADVICINANNVTVEALGGNDMVIDNGDNNIINLGDGSDEYDGTNADGSTVDGGAGNDELTGTPGDDDLSGGLGDDTLIGGAGNDTLIGGGGADALFGNAGADNLSGETGNDSADGGDGVDTIEGGAGDDSLIGGYSDDTISGGTGNDDLEGSAGEDNIYGEVGEDVIDGGLGDDIIAGGDGTDVLEGGWGLNICDYSVREVRKTTCIYDDAAPVVTGFGWDAVSYEVGIAATKATASFTLTDDVSSDTVQLECYGNNLRLVNFTMFWNGAQWGLYGDNSVRLASVSAVASAGETKPLNQAAQFQIETTIPYGTKAGGYECNLMSRDNLAHYSYIKVSSITVTKSAPAQAFDEDAPTLTSFSWDKSSYDVTNGDAEVNFDLALADESGVKTFQLNCYGGNKSPLTLYFFWSGSGWTYHGNRTAEITASSGSNTSLALSVKTSVQRGNRPATYSCYVWTMDMLGYNHSIIINPLNITRDLIECGWDDDAPGLGGLPGGGCGAGTGGGDGGGGDGGGGDGGTGGGVSRGDTYWDKDSYEIGSTFDTAVFSIHISDQSGISWFNVFCYGQTGMQPVSMRVARAGDGWSVVGINNAKILSYEGTDKDLRMDLQTEIPFGTVAGPHSCYVDATDGLDHRNTIAVAGFTLTRIPPGMPNEPTNVVYTPTEGKPNAGLLTWTAPTFLGEPILDANGNRQVFPDGRVRGQLGDYQIEYSIDNGVTWKLINDGYSRTTNLPISNLIAGTNYWFRVRGDNGGNAIAYSPGAPWSEILRTRTPEPVVATAPTDLVVSGVTSTGAVLQWRAPSFNGGAPITNFKVETSRDEGLTWRNMAKASTSSVNLKVTGLAPGTHYQVRVAAVNRAGVSDWVTGEFLTLAGPATKPMNLWVSNLTGTTLTLNWGLPESNGGAPITDYQIEVSSSGGSVWTTIKDGVSAIRNLNVFNLVKGKRYVFRVTAKTSNGMGTPSDVLTANTLVTAPSVPTGLTFSGLTSDTVSFKWTPPVDKGGAAITDYTVEISNDDGENWIDIDETESTNRSFTVRGMVPGGTYQVRVAAVNIVGFSQFMTGTFTTKTVAPTAPTDLTVTSDASTAALAWTIPVSNGGAPITDYRIEVSSNCSSYTEIVHEANNNLGFTATNLLPGTKYCFRVSAKNSVGFSARSQVVSVVTAGNAPAAPTGLGIKPAKNTVTLSWAAPVVVDGSSVRNYVVEFSRDGGVTWLTVAKRVSNSRSLVISGLKTKSTYKFRVTATNDVGDSPASAVLTAVTK</sequence>
<dbReference type="InterPro" id="IPR036116">
    <property type="entry name" value="FN3_sf"/>
</dbReference>
<feature type="domain" description="Fibronectin type-III" evidence="4">
    <location>
        <begin position="922"/>
        <end position="1016"/>
    </location>
</feature>
<dbReference type="GO" id="GO:0005509">
    <property type="term" value="F:calcium ion binding"/>
    <property type="evidence" value="ECO:0007669"/>
    <property type="project" value="InterPro"/>
</dbReference>
<feature type="domain" description="Fibronectin type-III" evidence="4">
    <location>
        <begin position="825"/>
        <end position="920"/>
    </location>
</feature>
<dbReference type="PROSITE" id="PS50835">
    <property type="entry name" value="IG_LIKE"/>
    <property type="match status" value="1"/>
</dbReference>
<dbReference type="Pfam" id="PF00041">
    <property type="entry name" value="fn3"/>
    <property type="match status" value="5"/>
</dbReference>
<accession>A0A6J6BAH2</accession>
<feature type="domain" description="Fibronectin type-III" evidence="4">
    <location>
        <begin position="1117"/>
        <end position="1209"/>
    </location>
</feature>